<dbReference type="GO" id="GO:0006265">
    <property type="term" value="P:DNA topological change"/>
    <property type="evidence" value="ECO:0007669"/>
    <property type="project" value="InterPro"/>
</dbReference>
<proteinExistence type="predicted"/>
<dbReference type="PANTHER" id="PTHR42785">
    <property type="entry name" value="DNA TOPOISOMERASE, TYPE IA, CORE"/>
    <property type="match status" value="1"/>
</dbReference>
<evidence type="ECO:0000259" key="3">
    <source>
        <dbReference type="PROSITE" id="PS52039"/>
    </source>
</evidence>
<dbReference type="CDD" id="cd03363">
    <property type="entry name" value="TOPRIM_TopoIA_TopoI"/>
    <property type="match status" value="1"/>
</dbReference>
<dbReference type="Gene3D" id="3.40.50.140">
    <property type="match status" value="1"/>
</dbReference>
<organism evidence="4">
    <name type="scientific">marine sediment metagenome</name>
    <dbReference type="NCBI Taxonomy" id="412755"/>
    <lineage>
        <taxon>unclassified sequences</taxon>
        <taxon>metagenomes</taxon>
        <taxon>ecological metagenomes</taxon>
    </lineage>
</organism>
<dbReference type="SUPFAM" id="SSF56712">
    <property type="entry name" value="Prokaryotic type I DNA topoisomerase"/>
    <property type="match status" value="1"/>
</dbReference>
<sequence length="201" mass="22804">MKNLVIVESPAKARTLSKLLGANYSLKASMGHVRDLPKSGLGVDIEKGFAPKYVVLRAKSKIVNELKKAAKDASAVYLATDPDREGEAISWHLQKVTKTNRKPYRRVTFHEITKEAIKRAFDHPRSINMQLVNAQQARRILDRLVGYKLSPLLWRKVRRGLSAGRVQSVALKIIVDREREIEQFVSVEYWTIEAELAKATE</sequence>
<dbReference type="InterPro" id="IPR000380">
    <property type="entry name" value="Topo_IA"/>
</dbReference>
<dbReference type="InterPro" id="IPR006171">
    <property type="entry name" value="TOPRIM_dom"/>
</dbReference>
<feature type="non-terminal residue" evidence="4">
    <location>
        <position position="201"/>
    </location>
</feature>
<gene>
    <name evidence="4" type="ORF">S03H2_39058</name>
</gene>
<dbReference type="Gene3D" id="1.10.460.10">
    <property type="entry name" value="Topoisomerase I, domain 2"/>
    <property type="match status" value="1"/>
</dbReference>
<dbReference type="Pfam" id="PF01751">
    <property type="entry name" value="Toprim"/>
    <property type="match status" value="1"/>
</dbReference>
<dbReference type="InterPro" id="IPR023405">
    <property type="entry name" value="Topo_IA_core_domain"/>
</dbReference>
<dbReference type="AlphaFoldDB" id="X1GRV3"/>
<keyword evidence="1" id="KW-0413">Isomerase</keyword>
<dbReference type="InterPro" id="IPR034149">
    <property type="entry name" value="TOPRIM_TopoI"/>
</dbReference>
<comment type="caution">
    <text evidence="4">The sequence shown here is derived from an EMBL/GenBank/DDBJ whole genome shotgun (WGS) entry which is preliminary data.</text>
</comment>
<accession>X1GRV3</accession>
<dbReference type="InterPro" id="IPR003601">
    <property type="entry name" value="Topo_IA_2"/>
</dbReference>
<dbReference type="GO" id="GO:0003917">
    <property type="term" value="F:DNA topoisomerase type I (single strand cut, ATP-independent) activity"/>
    <property type="evidence" value="ECO:0007669"/>
    <property type="project" value="InterPro"/>
</dbReference>
<name>X1GRV3_9ZZZZ</name>
<dbReference type="InterPro" id="IPR013497">
    <property type="entry name" value="Topo_IA_cen"/>
</dbReference>
<dbReference type="GO" id="GO:0003677">
    <property type="term" value="F:DNA binding"/>
    <property type="evidence" value="ECO:0007669"/>
    <property type="project" value="InterPro"/>
</dbReference>
<dbReference type="InterPro" id="IPR013824">
    <property type="entry name" value="Topo_IA_cen_sub1"/>
</dbReference>
<dbReference type="Pfam" id="PF01131">
    <property type="entry name" value="Topoisom_bac"/>
    <property type="match status" value="1"/>
</dbReference>
<dbReference type="PROSITE" id="PS50880">
    <property type="entry name" value="TOPRIM"/>
    <property type="match status" value="1"/>
</dbReference>
<dbReference type="PRINTS" id="PR00417">
    <property type="entry name" value="PRTPISMRASEI"/>
</dbReference>
<dbReference type="EMBL" id="BARU01024116">
    <property type="protein sequence ID" value="GAH47580.1"/>
    <property type="molecule type" value="Genomic_DNA"/>
</dbReference>
<dbReference type="PROSITE" id="PS52039">
    <property type="entry name" value="TOPO_IA_2"/>
    <property type="match status" value="1"/>
</dbReference>
<feature type="domain" description="Topo IA-type catalytic" evidence="3">
    <location>
        <begin position="128"/>
        <end position="201"/>
    </location>
</feature>
<dbReference type="SMART" id="SM00436">
    <property type="entry name" value="TOP1Bc"/>
    <property type="match status" value="1"/>
</dbReference>
<dbReference type="InterPro" id="IPR013825">
    <property type="entry name" value="Topo_IA_cen_sub2"/>
</dbReference>
<protein>
    <submittedName>
        <fullName evidence="4">Uncharacterized protein</fullName>
    </submittedName>
</protein>
<evidence type="ECO:0000256" key="1">
    <source>
        <dbReference type="ARBA" id="ARBA00023235"/>
    </source>
</evidence>
<evidence type="ECO:0000259" key="2">
    <source>
        <dbReference type="PROSITE" id="PS50880"/>
    </source>
</evidence>
<feature type="domain" description="Toprim" evidence="2">
    <location>
        <begin position="2"/>
        <end position="112"/>
    </location>
</feature>
<dbReference type="SMART" id="SM00493">
    <property type="entry name" value="TOPRIM"/>
    <property type="match status" value="1"/>
</dbReference>
<dbReference type="Gene3D" id="2.70.20.10">
    <property type="entry name" value="Topoisomerase I, domain 3"/>
    <property type="match status" value="1"/>
</dbReference>
<dbReference type="PANTHER" id="PTHR42785:SF1">
    <property type="entry name" value="DNA TOPOISOMERASE"/>
    <property type="match status" value="1"/>
</dbReference>
<reference evidence="4" key="1">
    <citation type="journal article" date="2014" name="Front. Microbiol.">
        <title>High frequency of phylogenetically diverse reductive dehalogenase-homologous genes in deep subseafloor sedimentary metagenomes.</title>
        <authorList>
            <person name="Kawai M."/>
            <person name="Futagami T."/>
            <person name="Toyoda A."/>
            <person name="Takaki Y."/>
            <person name="Nishi S."/>
            <person name="Hori S."/>
            <person name="Arai W."/>
            <person name="Tsubouchi T."/>
            <person name="Morono Y."/>
            <person name="Uchiyama I."/>
            <person name="Ito T."/>
            <person name="Fujiyama A."/>
            <person name="Inagaki F."/>
            <person name="Takami H."/>
        </authorList>
    </citation>
    <scope>NUCLEOTIDE SEQUENCE</scope>
    <source>
        <strain evidence="4">Expedition CK06-06</strain>
    </source>
</reference>
<evidence type="ECO:0000313" key="4">
    <source>
        <dbReference type="EMBL" id="GAH47580.1"/>
    </source>
</evidence>